<dbReference type="EMBL" id="KZ353351">
    <property type="protein sequence ID" value="PIO61586.1"/>
    <property type="molecule type" value="Genomic_DNA"/>
</dbReference>
<dbReference type="Proteomes" id="UP000230423">
    <property type="component" value="Unassembled WGS sequence"/>
</dbReference>
<evidence type="ECO:0000313" key="2">
    <source>
        <dbReference type="Proteomes" id="UP000230423"/>
    </source>
</evidence>
<sequence>EITGGEMGGAEDDAAHTANVDSEMHNILILPSAHVPLQDNAHDQLKHFCHVITCKMDEYNEFLKQNSVVVFAVNYIQNRFVAAELCTEVGKLFEILNVKTEPEFKKAIEALQTEADAAETVENFETVVKNWDAFIEGIEKDLDAKVGPVTSSADDGKTN</sequence>
<keyword evidence="2" id="KW-1185">Reference proteome</keyword>
<name>A0A2G9TU94_TELCI</name>
<reference evidence="1 2" key="1">
    <citation type="submission" date="2015-09" db="EMBL/GenBank/DDBJ databases">
        <title>Draft genome of the parasitic nematode Teladorsagia circumcincta isolate WARC Sus (inbred).</title>
        <authorList>
            <person name="Mitreva M."/>
        </authorList>
    </citation>
    <scope>NUCLEOTIDE SEQUENCE [LARGE SCALE GENOMIC DNA]</scope>
    <source>
        <strain evidence="1 2">S</strain>
    </source>
</reference>
<gene>
    <name evidence="1" type="ORF">TELCIR_16886</name>
</gene>
<accession>A0A2G9TU94</accession>
<protein>
    <submittedName>
        <fullName evidence="1">Uncharacterized protein</fullName>
    </submittedName>
</protein>
<feature type="non-terminal residue" evidence="1">
    <location>
        <position position="1"/>
    </location>
</feature>
<dbReference type="AlphaFoldDB" id="A0A2G9TU94"/>
<evidence type="ECO:0000313" key="1">
    <source>
        <dbReference type="EMBL" id="PIO61586.1"/>
    </source>
</evidence>
<dbReference type="OrthoDB" id="5857164at2759"/>
<organism evidence="1 2">
    <name type="scientific">Teladorsagia circumcincta</name>
    <name type="common">Brown stomach worm</name>
    <name type="synonym">Ostertagia circumcincta</name>
    <dbReference type="NCBI Taxonomy" id="45464"/>
    <lineage>
        <taxon>Eukaryota</taxon>
        <taxon>Metazoa</taxon>
        <taxon>Ecdysozoa</taxon>
        <taxon>Nematoda</taxon>
        <taxon>Chromadorea</taxon>
        <taxon>Rhabditida</taxon>
        <taxon>Rhabditina</taxon>
        <taxon>Rhabditomorpha</taxon>
        <taxon>Strongyloidea</taxon>
        <taxon>Trichostrongylidae</taxon>
        <taxon>Teladorsagia</taxon>
    </lineage>
</organism>
<proteinExistence type="predicted"/>